<feature type="region of interest" description="Disordered" evidence="1">
    <location>
        <begin position="84"/>
        <end position="109"/>
    </location>
</feature>
<dbReference type="Proteomes" id="UP000030762">
    <property type="component" value="Unassembled WGS sequence"/>
</dbReference>
<dbReference type="OrthoDB" id="10408394at2759"/>
<dbReference type="VEuPathDB" id="FungiDB:SDRG_03969"/>
<feature type="compositionally biased region" description="Low complexity" evidence="1">
    <location>
        <begin position="158"/>
        <end position="173"/>
    </location>
</feature>
<evidence type="ECO:0000313" key="2">
    <source>
        <dbReference type="EMBL" id="EQC39017.1"/>
    </source>
</evidence>
<evidence type="ECO:0000313" key="3">
    <source>
        <dbReference type="Proteomes" id="UP000030762"/>
    </source>
</evidence>
<dbReference type="GeneID" id="19944696"/>
<dbReference type="InParanoid" id="T0S8Q8"/>
<dbReference type="OMA" id="ETCLERQ"/>
<dbReference type="AlphaFoldDB" id="T0S8Q8"/>
<reference evidence="2 3" key="1">
    <citation type="submission" date="2012-04" db="EMBL/GenBank/DDBJ databases">
        <title>The Genome Sequence of Saprolegnia declina VS20.</title>
        <authorList>
            <consortium name="The Broad Institute Genome Sequencing Platform"/>
            <person name="Russ C."/>
            <person name="Nusbaum C."/>
            <person name="Tyler B."/>
            <person name="van West P."/>
            <person name="Dieguez-Uribeondo J."/>
            <person name="de Bruijn I."/>
            <person name="Tripathy S."/>
            <person name="Jiang R."/>
            <person name="Young S.K."/>
            <person name="Zeng Q."/>
            <person name="Gargeya S."/>
            <person name="Fitzgerald M."/>
            <person name="Haas B."/>
            <person name="Abouelleil A."/>
            <person name="Alvarado L."/>
            <person name="Arachchi H.M."/>
            <person name="Berlin A."/>
            <person name="Chapman S.B."/>
            <person name="Goldberg J."/>
            <person name="Griggs A."/>
            <person name="Gujja S."/>
            <person name="Hansen M."/>
            <person name="Howarth C."/>
            <person name="Imamovic A."/>
            <person name="Larimer J."/>
            <person name="McCowen C."/>
            <person name="Montmayeur A."/>
            <person name="Murphy C."/>
            <person name="Neiman D."/>
            <person name="Pearson M."/>
            <person name="Priest M."/>
            <person name="Roberts A."/>
            <person name="Saif S."/>
            <person name="Shea T."/>
            <person name="Sisk P."/>
            <person name="Sykes S."/>
            <person name="Wortman J."/>
            <person name="Nusbaum C."/>
            <person name="Birren B."/>
        </authorList>
    </citation>
    <scope>NUCLEOTIDE SEQUENCE [LARGE SCALE GENOMIC DNA]</scope>
    <source>
        <strain evidence="2 3">VS20</strain>
    </source>
</reference>
<proteinExistence type="predicted"/>
<feature type="region of interest" description="Disordered" evidence="1">
    <location>
        <begin position="149"/>
        <end position="210"/>
    </location>
</feature>
<evidence type="ECO:0000256" key="1">
    <source>
        <dbReference type="SAM" id="MobiDB-lite"/>
    </source>
</evidence>
<keyword evidence="3" id="KW-1185">Reference proteome</keyword>
<organism evidence="2 3">
    <name type="scientific">Saprolegnia diclina (strain VS20)</name>
    <dbReference type="NCBI Taxonomy" id="1156394"/>
    <lineage>
        <taxon>Eukaryota</taxon>
        <taxon>Sar</taxon>
        <taxon>Stramenopiles</taxon>
        <taxon>Oomycota</taxon>
        <taxon>Saprolegniomycetes</taxon>
        <taxon>Saprolegniales</taxon>
        <taxon>Saprolegniaceae</taxon>
        <taxon>Saprolegnia</taxon>
    </lineage>
</organism>
<dbReference type="RefSeq" id="XP_008607841.1">
    <property type="nucleotide sequence ID" value="XM_008609619.1"/>
</dbReference>
<protein>
    <submittedName>
        <fullName evidence="2">Uncharacterized protein</fullName>
    </submittedName>
</protein>
<gene>
    <name evidence="2" type="ORF">SDRG_03969</name>
</gene>
<dbReference type="EMBL" id="JH767140">
    <property type="protein sequence ID" value="EQC39017.1"/>
    <property type="molecule type" value="Genomic_DNA"/>
</dbReference>
<sequence>MEFLVPAFQSLCASGALQRQAPDETCLERQIRRLRLRLDTDNVLPLDVVLESANTRLEELETELRKRATPIEWIVTAYRPATTDTRSSTLEPRTEAALRQPTGSDGPVRYLDGDADDAVTFRVTVPAEPPQFGPPPERVPMKWATAVATSTPSPPLSLKPKAPVQAAPAATRVAPRKMHVAAAPTAPKSVKSRSLVAKKAASIGRRRADL</sequence>
<name>T0S8Q8_SAPDV</name>
<accession>T0S8Q8</accession>